<dbReference type="CDD" id="cd03465">
    <property type="entry name" value="URO-D_like"/>
    <property type="match status" value="1"/>
</dbReference>
<feature type="domain" description="Uroporphyrinogen decarboxylase (URO-D)" evidence="1">
    <location>
        <begin position="30"/>
        <end position="331"/>
    </location>
</feature>
<gene>
    <name evidence="2" type="ORF">PQG98_05975</name>
</gene>
<reference evidence="2 3" key="1">
    <citation type="submission" date="2023-01" db="EMBL/GenBank/DDBJ databases">
        <title>Exploring GABA producing Bacteroides strains toward improving mental health.</title>
        <authorList>
            <person name="Yousuf B."/>
            <person name="Bouhlel N.E."/>
            <person name="Mottawea W."/>
            <person name="Hammami R."/>
        </authorList>
    </citation>
    <scope>NUCLEOTIDE SEQUENCE [LARGE SCALE GENOMIC DNA]</scope>
    <source>
        <strain evidence="2 3">UO.H1054</strain>
    </source>
</reference>
<comment type="caution">
    <text evidence="2">The sequence shown here is derived from an EMBL/GenBank/DDBJ whole genome shotgun (WGS) entry which is preliminary data.</text>
</comment>
<dbReference type="EMBL" id="JAQPYS010000039">
    <property type="protein sequence ID" value="MDC7135895.1"/>
    <property type="molecule type" value="Genomic_DNA"/>
</dbReference>
<protein>
    <submittedName>
        <fullName evidence="2">Uroporphyrinogen decarboxylase family protein</fullName>
    </submittedName>
</protein>
<dbReference type="SUPFAM" id="SSF51726">
    <property type="entry name" value="UROD/MetE-like"/>
    <property type="match status" value="1"/>
</dbReference>
<name>A0ABT5H5N3_9BACE</name>
<dbReference type="Gene3D" id="3.20.20.210">
    <property type="match status" value="1"/>
</dbReference>
<dbReference type="InterPro" id="IPR000257">
    <property type="entry name" value="Uroporphyrinogen_deCOase"/>
</dbReference>
<evidence type="ECO:0000259" key="1">
    <source>
        <dbReference type="Pfam" id="PF01208"/>
    </source>
</evidence>
<dbReference type="RefSeq" id="WP_272719934.1">
    <property type="nucleotide sequence ID" value="NZ_JAQPYS010000039.1"/>
</dbReference>
<dbReference type="Pfam" id="PF01208">
    <property type="entry name" value="URO-D"/>
    <property type="match status" value="1"/>
</dbReference>
<keyword evidence="3" id="KW-1185">Reference proteome</keyword>
<dbReference type="Proteomes" id="UP001215398">
    <property type="component" value="Unassembled WGS sequence"/>
</dbReference>
<sequence>MNINMKEWIESIIVDQQRYTLPIMTHSGIEMLGKRVIDAVTDAEVHSQAVLLLAEKYSAIASSVIMDLTVEAEAFGAEIYFADNEVPSVLGRLVYDMETVQNLHVPSINTARVPVYLKANELIVKHSHKPVISGCIGPYSLAGRLYDMSEIMMAMFIDPDCIKLLLEKCTQFIIDYCKALKSVGTNGVLIAEPAAGLLSNDACMEFSAEYVRLIVSEVQDAGFSVFLHNCGNQGQCTEAMISTGAAGFHFGNAVNMVEVLEKCPSESLVMGNLDPVSLFKMATASEVYDTTLELLRTTSAYPNFVLSTGCDTPPEIPFENIDSFYRALKDYNTK</sequence>
<dbReference type="InterPro" id="IPR038071">
    <property type="entry name" value="UROD/MetE-like_sf"/>
</dbReference>
<evidence type="ECO:0000313" key="3">
    <source>
        <dbReference type="Proteomes" id="UP001215398"/>
    </source>
</evidence>
<dbReference type="PANTHER" id="PTHR47099">
    <property type="entry name" value="METHYLCOBAMIDE:COM METHYLTRANSFERASE MTBA"/>
    <property type="match status" value="1"/>
</dbReference>
<accession>A0ABT5H5N3</accession>
<dbReference type="InterPro" id="IPR052024">
    <property type="entry name" value="Methanogen_methyltrans"/>
</dbReference>
<evidence type="ECO:0000313" key="2">
    <source>
        <dbReference type="EMBL" id="MDC7135895.1"/>
    </source>
</evidence>
<proteinExistence type="predicted"/>
<organism evidence="2 3">
    <name type="scientific">Bacteroides zhangwenhongii</name>
    <dbReference type="NCBI Taxonomy" id="2650157"/>
    <lineage>
        <taxon>Bacteria</taxon>
        <taxon>Pseudomonadati</taxon>
        <taxon>Bacteroidota</taxon>
        <taxon>Bacteroidia</taxon>
        <taxon>Bacteroidales</taxon>
        <taxon>Bacteroidaceae</taxon>
        <taxon>Bacteroides</taxon>
    </lineage>
</organism>
<dbReference type="PANTHER" id="PTHR47099:SF1">
    <property type="entry name" value="METHYLCOBAMIDE:COM METHYLTRANSFERASE MTBA"/>
    <property type="match status" value="1"/>
</dbReference>